<keyword evidence="16" id="KW-1185">Reference proteome</keyword>
<evidence type="ECO:0000256" key="12">
    <source>
        <dbReference type="ARBA" id="ARBA00081607"/>
    </source>
</evidence>
<dbReference type="InterPro" id="IPR039558">
    <property type="entry name" value="TPA1/OFD1_N"/>
</dbReference>
<dbReference type="STRING" id="401625.A0A0P1BND8"/>
<dbReference type="EMBL" id="CCYA01000265">
    <property type="protein sequence ID" value="CEH17531.1"/>
    <property type="molecule type" value="Genomic_DNA"/>
</dbReference>
<keyword evidence="5" id="KW-0847">Vitamin C</keyword>
<dbReference type="Gene3D" id="2.60.120.620">
    <property type="entry name" value="q2cbj1_9rhob like domain"/>
    <property type="match status" value="1"/>
</dbReference>
<evidence type="ECO:0000256" key="3">
    <source>
        <dbReference type="ARBA" id="ARBA00007443"/>
    </source>
</evidence>
<dbReference type="Pfam" id="PF00300">
    <property type="entry name" value="His_Phos_1"/>
    <property type="match status" value="1"/>
</dbReference>
<name>A0A0P1BND8_9BASI</name>
<evidence type="ECO:0000256" key="11">
    <source>
        <dbReference type="ARBA" id="ARBA00051966"/>
    </source>
</evidence>
<evidence type="ECO:0000313" key="15">
    <source>
        <dbReference type="EMBL" id="CEH17531.1"/>
    </source>
</evidence>
<dbReference type="Proteomes" id="UP000054845">
    <property type="component" value="Unassembled WGS sequence"/>
</dbReference>
<dbReference type="InterPro" id="IPR005123">
    <property type="entry name" value="Oxoglu/Fe-dep_dioxygenase_dom"/>
</dbReference>
<dbReference type="InterPro" id="IPR006620">
    <property type="entry name" value="Pro_4_hyd_alph"/>
</dbReference>
<evidence type="ECO:0000256" key="8">
    <source>
        <dbReference type="ARBA" id="ARBA00023004"/>
    </source>
</evidence>
<dbReference type="FunFam" id="2.60.120.620:FF:000014">
    <property type="entry name" value="Prolyl 3,4-dihydroxylase TPA1"/>
    <property type="match status" value="1"/>
</dbReference>
<keyword evidence="7" id="KW-0560">Oxidoreductase</keyword>
<dbReference type="GO" id="GO:0031543">
    <property type="term" value="F:peptidyl-proline dioxygenase activity"/>
    <property type="evidence" value="ECO:0007669"/>
    <property type="project" value="TreeGrafter"/>
</dbReference>
<keyword evidence="6" id="KW-0223">Dioxygenase</keyword>
<dbReference type="AlphaFoldDB" id="A0A0P1BND8"/>
<dbReference type="SUPFAM" id="SSF53254">
    <property type="entry name" value="Phosphoglycerate mutase-like"/>
    <property type="match status" value="1"/>
</dbReference>
<comment type="cofactor">
    <cofactor evidence="1">
        <name>L-ascorbate</name>
        <dbReference type="ChEBI" id="CHEBI:38290"/>
    </cofactor>
</comment>
<feature type="compositionally biased region" description="Basic and acidic residues" evidence="13">
    <location>
        <begin position="541"/>
        <end position="565"/>
    </location>
</feature>
<dbReference type="GO" id="GO:0005634">
    <property type="term" value="C:nucleus"/>
    <property type="evidence" value="ECO:0007669"/>
    <property type="project" value="UniProtKB-SubCell"/>
</dbReference>
<dbReference type="GO" id="GO:0005506">
    <property type="term" value="F:iron ion binding"/>
    <property type="evidence" value="ECO:0007669"/>
    <property type="project" value="InterPro"/>
</dbReference>
<evidence type="ECO:0000259" key="14">
    <source>
        <dbReference type="PROSITE" id="PS51471"/>
    </source>
</evidence>
<feature type="region of interest" description="Disordered" evidence="13">
    <location>
        <begin position="852"/>
        <end position="899"/>
    </location>
</feature>
<protein>
    <recommendedName>
        <fullName evidence="12">uS12 prolyl 3,4-dihydroxylase</fullName>
    </recommendedName>
</protein>
<dbReference type="InterPro" id="IPR019601">
    <property type="entry name" value="Oxoglutarate/Fe-dep_Oase_C"/>
</dbReference>
<keyword evidence="8" id="KW-0408">Iron</keyword>
<dbReference type="InterPro" id="IPR013078">
    <property type="entry name" value="His_Pase_superF_clade-1"/>
</dbReference>
<accession>A0A0P1BND8</accession>
<evidence type="ECO:0000256" key="4">
    <source>
        <dbReference type="ARBA" id="ARBA00022723"/>
    </source>
</evidence>
<evidence type="ECO:0000256" key="6">
    <source>
        <dbReference type="ARBA" id="ARBA00022964"/>
    </source>
</evidence>
<dbReference type="GO" id="GO:0005737">
    <property type="term" value="C:cytoplasm"/>
    <property type="evidence" value="ECO:0007669"/>
    <property type="project" value="TreeGrafter"/>
</dbReference>
<feature type="region of interest" description="Disordered" evidence="13">
    <location>
        <begin position="535"/>
        <end position="573"/>
    </location>
</feature>
<proteinExistence type="inferred from homology"/>
<dbReference type="Pfam" id="PF13661">
    <property type="entry name" value="2OG-FeII_Oxy_4"/>
    <property type="match status" value="1"/>
</dbReference>
<dbReference type="InterPro" id="IPR043044">
    <property type="entry name" value="TPA1/Ofd1_C"/>
</dbReference>
<dbReference type="Pfam" id="PF10637">
    <property type="entry name" value="Ofd1_CTDD"/>
    <property type="match status" value="1"/>
</dbReference>
<evidence type="ECO:0000256" key="5">
    <source>
        <dbReference type="ARBA" id="ARBA00022896"/>
    </source>
</evidence>
<evidence type="ECO:0000313" key="16">
    <source>
        <dbReference type="Proteomes" id="UP000054845"/>
    </source>
</evidence>
<organism evidence="15 16">
    <name type="scientific">Ceraceosorus bombacis</name>
    <dbReference type="NCBI Taxonomy" id="401625"/>
    <lineage>
        <taxon>Eukaryota</taxon>
        <taxon>Fungi</taxon>
        <taxon>Dikarya</taxon>
        <taxon>Basidiomycota</taxon>
        <taxon>Ustilaginomycotina</taxon>
        <taxon>Exobasidiomycetes</taxon>
        <taxon>Ceraceosorales</taxon>
        <taxon>Ceraceosoraceae</taxon>
        <taxon>Ceraceosorus</taxon>
    </lineage>
</organism>
<dbReference type="Gene3D" id="3.60.130.20">
    <property type="entry name" value="Oxoglutarate/iron-dependent oxygenase, C-terminal degradation domain"/>
    <property type="match status" value="1"/>
</dbReference>
<evidence type="ECO:0000256" key="13">
    <source>
        <dbReference type="SAM" id="MobiDB-lite"/>
    </source>
</evidence>
<dbReference type="OrthoDB" id="430522at2759"/>
<evidence type="ECO:0000256" key="2">
    <source>
        <dbReference type="ARBA" id="ARBA00004123"/>
    </source>
</evidence>
<evidence type="ECO:0000256" key="7">
    <source>
        <dbReference type="ARBA" id="ARBA00023002"/>
    </source>
</evidence>
<comment type="subcellular location">
    <subcellularLocation>
        <location evidence="2">Nucleus</location>
    </subcellularLocation>
</comment>
<dbReference type="InterPro" id="IPR051842">
    <property type="entry name" value="uS12_prolyl_hydroxylase"/>
</dbReference>
<comment type="similarity">
    <text evidence="3">Belongs to the TPA1 family.</text>
</comment>
<evidence type="ECO:0000256" key="10">
    <source>
        <dbReference type="ARBA" id="ARBA00047444"/>
    </source>
</evidence>
<dbReference type="SMART" id="SM00702">
    <property type="entry name" value="P4Hc"/>
    <property type="match status" value="1"/>
</dbReference>
<dbReference type="GO" id="GO:0006449">
    <property type="term" value="P:regulation of translational termination"/>
    <property type="evidence" value="ECO:0007669"/>
    <property type="project" value="TreeGrafter"/>
</dbReference>
<dbReference type="PANTHER" id="PTHR12117:SF0">
    <property type="entry name" value="PROLYL 3-HYDROXYLASE OGFOD1"/>
    <property type="match status" value="1"/>
</dbReference>
<dbReference type="CDD" id="cd07067">
    <property type="entry name" value="HP_PGM_like"/>
    <property type="match status" value="1"/>
</dbReference>
<dbReference type="GO" id="GO:0009896">
    <property type="term" value="P:positive regulation of catabolic process"/>
    <property type="evidence" value="ECO:0007669"/>
    <property type="project" value="UniProtKB-ARBA"/>
</dbReference>
<keyword evidence="4" id="KW-0479">Metal-binding</keyword>
<evidence type="ECO:0000256" key="9">
    <source>
        <dbReference type="ARBA" id="ARBA00023242"/>
    </source>
</evidence>
<comment type="catalytic activity">
    <reaction evidence="11">
        <text>[ribosomal protein uS12]-(3S)-3-hydroxy-L-proline + 2-oxoglutarate + O2 = [ribosomal protein uS12]-(3S)-3,4-dihydroxy-L-proline + succinate + CO2</text>
        <dbReference type="Rhea" id="RHEA:54160"/>
        <dbReference type="Rhea" id="RHEA-COMP:13817"/>
        <dbReference type="Rhea" id="RHEA-COMP:13818"/>
        <dbReference type="ChEBI" id="CHEBI:15379"/>
        <dbReference type="ChEBI" id="CHEBI:16526"/>
        <dbReference type="ChEBI" id="CHEBI:16810"/>
        <dbReference type="ChEBI" id="CHEBI:30031"/>
        <dbReference type="ChEBI" id="CHEBI:85428"/>
        <dbReference type="ChEBI" id="CHEBI:138052"/>
    </reaction>
</comment>
<comment type="catalytic activity">
    <reaction evidence="10">
        <text>[ribosomal protein uS12]-L-proline + 2-oxoglutarate + O2 = [ribosomal protein uS12]-(3S)-3-hydroxy-L-proline + succinate + CO2</text>
        <dbReference type="Rhea" id="RHEA:54156"/>
        <dbReference type="Rhea" id="RHEA-COMP:13816"/>
        <dbReference type="Rhea" id="RHEA-COMP:13818"/>
        <dbReference type="ChEBI" id="CHEBI:15379"/>
        <dbReference type="ChEBI" id="CHEBI:16526"/>
        <dbReference type="ChEBI" id="CHEBI:16810"/>
        <dbReference type="ChEBI" id="CHEBI:30031"/>
        <dbReference type="ChEBI" id="CHEBI:50342"/>
        <dbReference type="ChEBI" id="CHEBI:85428"/>
    </reaction>
</comment>
<feature type="domain" description="Fe2OG dioxygenase" evidence="14">
    <location>
        <begin position="433"/>
        <end position="540"/>
    </location>
</feature>
<sequence length="957" mass="104308">MFTAPESPFDFQALDGHFIYTDEPEPSKLPQLVPNLGVKAGHTWKEVLQEVRRLNAKARDDESGEEYKIVYAARHGEGHHNVAEAKFGTEAWDAKWSLLNGDGDDVWGPDPPLTDVGVEQALAIKKAFQDTFATSDPAPLPTSLFTSPLGRSANTALNTWAGLESILQADGSWKAGGALQKPPRVMEGLRENFTDRHTCDQRGAASLAQLRARGWDIEDAIGDQDDVFSSNIRENPDAMSARVADALADIWARSKGEDVISITSHSGTMQALFRAIRHPDFKPVPGALIPLLIKAAPRSGSNVSRQQNVAATIGADAAAASTAFAQGLLDSNSEHAVKYAASQPYKHGVVDGLLNDALLRAAREEIVAELRFTEKETDIYKVNQTGDLANLDGLPDSEVGRLQNLLRVRNAIYSEPFRAWLMSVTGCGPLSAKNKDMSINDYRAGCHLLNHDDVIGTRRLSYILYLPDPSDDWKPEYGGALELYPTVSRGVPVNVPSVVIPPKWNQYTFFTVQPGHSFHSVEEVVDPGRSRLSISGWFHRPQPDEKGFDQQDEQREEEERKEHASAEGLASKKATASYNAYPEELNPPLPGSPLSAVDRTYLAQFLNPAYLQPKTQAQLFERFGDESHILLADVLRPELAASLEKTLKSADGEAGLRWWEKGGRGQARIPDHQTGVTERWKIVGPPHRQRYLSLVGKDEPAKPALSNAPIPQPIPTDPESVLDLLRSHLFPSPAFRHFLANVTQLVPIGARPFETRRFRPGLDYTLARADSEAVLDVCLGLTPDVGRSAIDASGGAAAPKGLAAKKAAAKRAKTSSTSSNGGITKAEAKELAQAWESGDVGGWEAYMAPANDEEDPAVYGGNVKKPKDEAGAPIQEDADMRDAEVEEEDDEDEDDDGVLLNITPTWNTLSIALRDEGVMKFIKYLCASAGGSRWDVVGELEVGAAIQEEDDDDDVQG</sequence>
<dbReference type="PANTHER" id="PTHR12117">
    <property type="entry name" value="HISTONE ACETYLTRANSFERASE COMPLEX"/>
    <property type="match status" value="1"/>
</dbReference>
<dbReference type="PROSITE" id="PS51471">
    <property type="entry name" value="FE2OG_OXY"/>
    <property type="match status" value="1"/>
</dbReference>
<feature type="compositionally biased region" description="Acidic residues" evidence="13">
    <location>
        <begin position="884"/>
        <end position="897"/>
    </location>
</feature>
<evidence type="ECO:0000256" key="1">
    <source>
        <dbReference type="ARBA" id="ARBA00001961"/>
    </source>
</evidence>
<dbReference type="Gene3D" id="3.40.50.1240">
    <property type="entry name" value="Phosphoglycerate mutase-like"/>
    <property type="match status" value="1"/>
</dbReference>
<keyword evidence="9" id="KW-0539">Nucleus</keyword>
<reference evidence="16" key="1">
    <citation type="submission" date="2014-09" db="EMBL/GenBank/DDBJ databases">
        <authorList>
            <person name="Sharma Rahul"/>
            <person name="Thines Marco"/>
        </authorList>
    </citation>
    <scope>NUCLEOTIDE SEQUENCE [LARGE SCALE GENOMIC DNA]</scope>
</reference>
<dbReference type="GO" id="GO:0010604">
    <property type="term" value="P:positive regulation of macromolecule metabolic process"/>
    <property type="evidence" value="ECO:0007669"/>
    <property type="project" value="UniProtKB-ARBA"/>
</dbReference>
<dbReference type="GO" id="GO:0031418">
    <property type="term" value="F:L-ascorbic acid binding"/>
    <property type="evidence" value="ECO:0007669"/>
    <property type="project" value="UniProtKB-KW"/>
</dbReference>
<dbReference type="InterPro" id="IPR029033">
    <property type="entry name" value="His_PPase_superfam"/>
</dbReference>